<dbReference type="InterPro" id="IPR003787">
    <property type="entry name" value="Sulphur_relay_DsrE/F-like"/>
</dbReference>
<dbReference type="Proteomes" id="UP000008721">
    <property type="component" value="Plasmid pSULKU02"/>
</dbReference>
<dbReference type="SUPFAM" id="SSF75169">
    <property type="entry name" value="DsrEFH-like"/>
    <property type="match status" value="1"/>
</dbReference>
<name>E4U3W7_SULKY</name>
<dbReference type="EMBL" id="CP002357">
    <property type="protein sequence ID" value="ADR35383.1"/>
    <property type="molecule type" value="Genomic_DNA"/>
</dbReference>
<dbReference type="KEGG" id="sku:Sulku_2733"/>
<dbReference type="OrthoDB" id="13229at2"/>
<dbReference type="InterPro" id="IPR027396">
    <property type="entry name" value="DsrEFH-like"/>
</dbReference>
<organism evidence="1 2">
    <name type="scientific">Sulfuricurvum kujiense (strain ATCC BAA-921 / DSM 16994 / JCM 11577 / YK-1)</name>
    <dbReference type="NCBI Taxonomy" id="709032"/>
    <lineage>
        <taxon>Bacteria</taxon>
        <taxon>Pseudomonadati</taxon>
        <taxon>Campylobacterota</taxon>
        <taxon>Epsilonproteobacteria</taxon>
        <taxon>Campylobacterales</taxon>
        <taxon>Sulfurimonadaceae</taxon>
        <taxon>Sulfuricurvum</taxon>
    </lineage>
</organism>
<dbReference type="RefSeq" id="WP_013449994.1">
    <property type="nucleotide sequence ID" value="NC_014755.1"/>
</dbReference>
<dbReference type="AlphaFoldDB" id="E4U3W7"/>
<reference evidence="1 2" key="1">
    <citation type="journal article" date="2012" name="Stand. Genomic Sci.">
        <title>Complete genome sequence of the sulfur compounds oxidizing chemolithoautotroph Sulfuricurvum kujiense type strain (YK-1(T)).</title>
        <authorList>
            <person name="Han C."/>
            <person name="Kotsyurbenko O."/>
            <person name="Chertkov O."/>
            <person name="Held B."/>
            <person name="Lapidus A."/>
            <person name="Nolan M."/>
            <person name="Lucas S."/>
            <person name="Hammon N."/>
            <person name="Deshpande S."/>
            <person name="Cheng J.F."/>
            <person name="Tapia R."/>
            <person name="Goodwin L.A."/>
            <person name="Pitluck S."/>
            <person name="Liolios K."/>
            <person name="Pagani I."/>
            <person name="Ivanova N."/>
            <person name="Mavromatis K."/>
            <person name="Mikhailova N."/>
            <person name="Pati A."/>
            <person name="Chen A."/>
            <person name="Palaniappan K."/>
            <person name="Land M."/>
            <person name="Hauser L."/>
            <person name="Chang Y.J."/>
            <person name="Jeffries C.D."/>
            <person name="Brambilla E.M."/>
            <person name="Rohde M."/>
            <person name="Spring S."/>
            <person name="Sikorski J."/>
            <person name="Goker M."/>
            <person name="Woyke T."/>
            <person name="Bristow J."/>
            <person name="Eisen J.A."/>
            <person name="Markowitz V."/>
            <person name="Hugenholtz P."/>
            <person name="Kyrpides N.C."/>
            <person name="Klenk H.P."/>
            <person name="Detter J.C."/>
        </authorList>
    </citation>
    <scope>NUCLEOTIDE SEQUENCE [LARGE SCALE GENOMIC DNA]</scope>
    <source>
        <strain evidence="2">ATCC BAA-921 / DSM 16994 / JCM 11577 / YK-1</strain>
    </source>
</reference>
<geneLocation type="plasmid" evidence="1 2">
    <name>pSULKU02</name>
</geneLocation>
<gene>
    <name evidence="1" type="ordered locus">Sulku_2733</name>
</gene>
<dbReference type="PANTHER" id="PTHR37691">
    <property type="entry name" value="BLR3518 PROTEIN"/>
    <property type="match status" value="1"/>
</dbReference>
<sequence length="153" mass="17506">MKKWLLILALSGILFAEEGVKQVVFDLKTGDIGTFEKKVLQGIAFEKSYYEGKLEKLDVAVVIHGDAYKFFVKDLKISPYKNDANLAKVHDELRKRIAAMADTYEVEFLMCEATMRALKIDKSNVYDYVKLTPNSTIGLIDKQNEHFAYIPIY</sequence>
<dbReference type="Gene3D" id="3.40.1260.10">
    <property type="entry name" value="DsrEFH-like"/>
    <property type="match status" value="1"/>
</dbReference>
<accession>E4U3W7</accession>
<evidence type="ECO:0000313" key="2">
    <source>
        <dbReference type="Proteomes" id="UP000008721"/>
    </source>
</evidence>
<proteinExistence type="predicted"/>
<dbReference type="PANTHER" id="PTHR37691:SF1">
    <property type="entry name" value="BLR3518 PROTEIN"/>
    <property type="match status" value="1"/>
</dbReference>
<evidence type="ECO:0000313" key="1">
    <source>
        <dbReference type="EMBL" id="ADR35383.1"/>
    </source>
</evidence>
<dbReference type="HOGENOM" id="CLU_1721422_0_0_7"/>
<keyword evidence="1" id="KW-0614">Plasmid</keyword>
<protein>
    <submittedName>
        <fullName evidence="1">Uncharacterized protein</fullName>
    </submittedName>
</protein>
<keyword evidence="2" id="KW-1185">Reference proteome</keyword>
<dbReference type="Pfam" id="PF02635">
    <property type="entry name" value="DsrE"/>
    <property type="match status" value="1"/>
</dbReference>